<proteinExistence type="predicted"/>
<organism evidence="1 2">
    <name type="scientific">Caenorhabditis angaria</name>
    <dbReference type="NCBI Taxonomy" id="860376"/>
    <lineage>
        <taxon>Eukaryota</taxon>
        <taxon>Metazoa</taxon>
        <taxon>Ecdysozoa</taxon>
        <taxon>Nematoda</taxon>
        <taxon>Chromadorea</taxon>
        <taxon>Rhabditida</taxon>
        <taxon>Rhabditina</taxon>
        <taxon>Rhabditomorpha</taxon>
        <taxon>Rhabditoidea</taxon>
        <taxon>Rhabditidae</taxon>
        <taxon>Peloderinae</taxon>
        <taxon>Caenorhabditis</taxon>
    </lineage>
</organism>
<dbReference type="Proteomes" id="UP001152747">
    <property type="component" value="Unassembled WGS sequence"/>
</dbReference>
<evidence type="ECO:0000313" key="2">
    <source>
        <dbReference type="Proteomes" id="UP001152747"/>
    </source>
</evidence>
<gene>
    <name evidence="1" type="ORF">CAMP_LOCUS4790</name>
</gene>
<comment type="caution">
    <text evidence="1">The sequence shown here is derived from an EMBL/GenBank/DDBJ whole genome shotgun (WGS) entry which is preliminary data.</text>
</comment>
<dbReference type="AlphaFoldDB" id="A0A9P1ICM9"/>
<sequence>MADNFLDSNSEDLVQKLDEASFLIKSECLIIEQLAKKLETKYDRNTQVLQYGNTVLDSCRDNKDGFVKEFDKFNEAVEKEIRSNQKILDRKTKKLQKEYENIHNSYKDVSRKMENSSEVAACLDYTLEQVQRNEHILEKLKDNIESVWKLVE</sequence>
<name>A0A9P1ICM9_9PELO</name>
<accession>A0A9P1ICM9</accession>
<evidence type="ECO:0000313" key="1">
    <source>
        <dbReference type="EMBL" id="CAI5442153.1"/>
    </source>
</evidence>
<protein>
    <submittedName>
        <fullName evidence="1">Uncharacterized protein</fullName>
    </submittedName>
</protein>
<keyword evidence="2" id="KW-1185">Reference proteome</keyword>
<dbReference type="EMBL" id="CANHGI010000002">
    <property type="protein sequence ID" value="CAI5442153.1"/>
    <property type="molecule type" value="Genomic_DNA"/>
</dbReference>
<reference evidence="1" key="1">
    <citation type="submission" date="2022-11" db="EMBL/GenBank/DDBJ databases">
        <authorList>
            <person name="Kikuchi T."/>
        </authorList>
    </citation>
    <scope>NUCLEOTIDE SEQUENCE</scope>
    <source>
        <strain evidence="1">PS1010</strain>
    </source>
</reference>